<gene>
    <name evidence="2" type="ORF">FHS82_001347</name>
</gene>
<dbReference type="Pfam" id="PF07883">
    <property type="entry name" value="Cupin_2"/>
    <property type="match status" value="1"/>
</dbReference>
<dbReference type="InterPro" id="IPR053146">
    <property type="entry name" value="QDO-like"/>
</dbReference>
<reference evidence="2 3" key="1">
    <citation type="submission" date="2020-03" db="EMBL/GenBank/DDBJ databases">
        <title>Genomic Encyclopedia of Type Strains, Phase IV (KMG-IV): sequencing the most valuable type-strain genomes for metagenomic binning, comparative biology and taxonomic classification.</title>
        <authorList>
            <person name="Goeker M."/>
        </authorList>
    </citation>
    <scope>NUCLEOTIDE SEQUENCE [LARGE SCALE GENOMIC DNA]</scope>
    <source>
        <strain evidence="2 3">DSM 103870</strain>
    </source>
</reference>
<dbReference type="InterPro" id="IPR011051">
    <property type="entry name" value="RmlC_Cupin_sf"/>
</dbReference>
<dbReference type="SUPFAM" id="SSF51182">
    <property type="entry name" value="RmlC-like cupins"/>
    <property type="match status" value="1"/>
</dbReference>
<sequence length="165" mass="17867">MQLIRNNTRLDNTTGADYSAWFLNTRITIRLSAADGDDGISIIDHFMPYGESPPLHIHHNEDEIFHVLEGTMRVRIAGEDSILRAGDIAIAPKGVPHSFRVESLSGARCLTICRGHDFETLVARASRPATTAGLPPVTALSDEQIVAFATLCAANHIDLIGGPLD</sequence>
<dbReference type="Proteomes" id="UP001429580">
    <property type="component" value="Unassembled WGS sequence"/>
</dbReference>
<feature type="domain" description="Cupin type-2" evidence="1">
    <location>
        <begin position="47"/>
        <end position="112"/>
    </location>
</feature>
<dbReference type="RefSeq" id="WP_166950111.1">
    <property type="nucleotide sequence ID" value="NZ_JAASQI010000002.1"/>
</dbReference>
<evidence type="ECO:0000259" key="1">
    <source>
        <dbReference type="Pfam" id="PF07883"/>
    </source>
</evidence>
<evidence type="ECO:0000313" key="3">
    <source>
        <dbReference type="Proteomes" id="UP001429580"/>
    </source>
</evidence>
<keyword evidence="3" id="KW-1185">Reference proteome</keyword>
<name>A0ABX0UX53_9HYPH</name>
<dbReference type="EMBL" id="JAASQI010000002">
    <property type="protein sequence ID" value="NIJ57521.1"/>
    <property type="molecule type" value="Genomic_DNA"/>
</dbReference>
<dbReference type="Gene3D" id="2.60.120.10">
    <property type="entry name" value="Jelly Rolls"/>
    <property type="match status" value="1"/>
</dbReference>
<dbReference type="PANTHER" id="PTHR36440">
    <property type="entry name" value="PUTATIVE (AFU_ORTHOLOGUE AFUA_8G07350)-RELATED"/>
    <property type="match status" value="1"/>
</dbReference>
<comment type="caution">
    <text evidence="2">The sequence shown here is derived from an EMBL/GenBank/DDBJ whole genome shotgun (WGS) entry which is preliminary data.</text>
</comment>
<accession>A0ABX0UX53</accession>
<dbReference type="InterPro" id="IPR013096">
    <property type="entry name" value="Cupin_2"/>
</dbReference>
<protein>
    <submittedName>
        <fullName evidence="2">Cupin superfamily protein</fullName>
    </submittedName>
</protein>
<dbReference type="PANTHER" id="PTHR36440:SF1">
    <property type="entry name" value="PUTATIVE (AFU_ORTHOLOGUE AFUA_8G07350)-RELATED"/>
    <property type="match status" value="1"/>
</dbReference>
<dbReference type="InterPro" id="IPR014710">
    <property type="entry name" value="RmlC-like_jellyroll"/>
</dbReference>
<proteinExistence type="predicted"/>
<evidence type="ECO:0000313" key="2">
    <source>
        <dbReference type="EMBL" id="NIJ57521.1"/>
    </source>
</evidence>
<organism evidence="2 3">
    <name type="scientific">Pseudochelatococcus lubricantis</name>
    <dbReference type="NCBI Taxonomy" id="1538102"/>
    <lineage>
        <taxon>Bacteria</taxon>
        <taxon>Pseudomonadati</taxon>
        <taxon>Pseudomonadota</taxon>
        <taxon>Alphaproteobacteria</taxon>
        <taxon>Hyphomicrobiales</taxon>
        <taxon>Chelatococcaceae</taxon>
        <taxon>Pseudochelatococcus</taxon>
    </lineage>
</organism>